<keyword evidence="2" id="KW-1185">Reference proteome</keyword>
<gene>
    <name evidence="1" type="ORF">FM037_05100</name>
</gene>
<dbReference type="EMBL" id="CP041614">
    <property type="protein sequence ID" value="QDO82724.1"/>
    <property type="molecule type" value="Genomic_DNA"/>
</dbReference>
<evidence type="ECO:0000313" key="1">
    <source>
        <dbReference type="EMBL" id="QDO82724.1"/>
    </source>
</evidence>
<sequence>MKVKELKVRLQKEKFNPHCYNVDGGKPLDGYGLVFRSGLWVYFTFERGIESNQKMFLAESEACDYFYNAINEDPTVKS</sequence>
<dbReference type="Proteomes" id="UP000315947">
    <property type="component" value="Chromosome"/>
</dbReference>
<accession>A0ABX5WUG2</accession>
<protein>
    <recommendedName>
        <fullName evidence="3">Phage protein</fullName>
    </recommendedName>
</protein>
<name>A0ABX5WUG2_9GAMM</name>
<evidence type="ECO:0008006" key="3">
    <source>
        <dbReference type="Google" id="ProtNLM"/>
    </source>
</evidence>
<organism evidence="1 2">
    <name type="scientific">Shewanella psychropiezotolerans</name>
    <dbReference type="NCBI Taxonomy" id="2593655"/>
    <lineage>
        <taxon>Bacteria</taxon>
        <taxon>Pseudomonadati</taxon>
        <taxon>Pseudomonadota</taxon>
        <taxon>Gammaproteobacteria</taxon>
        <taxon>Alteromonadales</taxon>
        <taxon>Shewanellaceae</taxon>
        <taxon>Shewanella</taxon>
    </lineage>
</organism>
<reference evidence="1 2" key="1">
    <citation type="submission" date="2019-07" db="EMBL/GenBank/DDBJ databases">
        <title>Shewanella sp. YLB-06 whole genomic sequence.</title>
        <authorList>
            <person name="Yu L."/>
        </authorList>
    </citation>
    <scope>NUCLEOTIDE SEQUENCE [LARGE SCALE GENOMIC DNA]</scope>
    <source>
        <strain evidence="1 2">YLB-06</strain>
    </source>
</reference>
<evidence type="ECO:0000313" key="2">
    <source>
        <dbReference type="Proteomes" id="UP000315947"/>
    </source>
</evidence>
<proteinExistence type="predicted"/>
<dbReference type="RefSeq" id="WP_144045110.1">
    <property type="nucleotide sequence ID" value="NZ_CP041614.1"/>
</dbReference>